<keyword evidence="3" id="KW-1185">Reference proteome</keyword>
<dbReference type="RefSeq" id="WP_213668157.1">
    <property type="nucleotide sequence ID" value="NZ_JAHCDA010000001.1"/>
</dbReference>
<sequence length="107" mass="11748">MSVSRFALLAGLGAVLAMPALAQSNNPDFSLRNRGNVDINEIYVSSSQVDNWGRDRLGRNVLEPGRSLEIVLPAGQCVNDIRVVYSNGRSQERRQVNTCNLTDVSFP</sequence>
<evidence type="ECO:0000313" key="3">
    <source>
        <dbReference type="Proteomes" id="UP000766336"/>
    </source>
</evidence>
<accession>A0ABS5Q745</accession>
<organism evidence="2 3">
    <name type="scientific">Roseococcus pinisoli</name>
    <dbReference type="NCBI Taxonomy" id="2835040"/>
    <lineage>
        <taxon>Bacteria</taxon>
        <taxon>Pseudomonadati</taxon>
        <taxon>Pseudomonadota</taxon>
        <taxon>Alphaproteobacteria</taxon>
        <taxon>Acetobacterales</taxon>
        <taxon>Roseomonadaceae</taxon>
        <taxon>Roseococcus</taxon>
    </lineage>
</organism>
<keyword evidence="1" id="KW-0732">Signal</keyword>
<gene>
    <name evidence="2" type="ORF">KHU32_00820</name>
</gene>
<feature type="signal peptide" evidence="1">
    <location>
        <begin position="1"/>
        <end position="22"/>
    </location>
</feature>
<proteinExistence type="predicted"/>
<comment type="caution">
    <text evidence="2">The sequence shown here is derived from an EMBL/GenBank/DDBJ whole genome shotgun (WGS) entry which is preliminary data.</text>
</comment>
<evidence type="ECO:0000256" key="1">
    <source>
        <dbReference type="SAM" id="SignalP"/>
    </source>
</evidence>
<evidence type="ECO:0000313" key="2">
    <source>
        <dbReference type="EMBL" id="MBS7809457.1"/>
    </source>
</evidence>
<dbReference type="Proteomes" id="UP000766336">
    <property type="component" value="Unassembled WGS sequence"/>
</dbReference>
<feature type="chain" id="PRO_5047487728" evidence="1">
    <location>
        <begin position="23"/>
        <end position="107"/>
    </location>
</feature>
<reference evidence="2 3" key="1">
    <citation type="submission" date="2021-05" db="EMBL/GenBank/DDBJ databases">
        <title>Roseococcus sp. XZZS9, whole genome shotgun sequencing project.</title>
        <authorList>
            <person name="Zhao G."/>
            <person name="Shen L."/>
        </authorList>
    </citation>
    <scope>NUCLEOTIDE SEQUENCE [LARGE SCALE GENOMIC DNA]</scope>
    <source>
        <strain evidence="2 3">XZZS9</strain>
    </source>
</reference>
<protein>
    <submittedName>
        <fullName evidence="2">Uncharacterized protein</fullName>
    </submittedName>
</protein>
<name>A0ABS5Q745_9PROT</name>
<dbReference type="EMBL" id="JAHCDA010000001">
    <property type="protein sequence ID" value="MBS7809457.1"/>
    <property type="molecule type" value="Genomic_DNA"/>
</dbReference>